<evidence type="ECO:0000256" key="2">
    <source>
        <dbReference type="ARBA" id="ARBA00022737"/>
    </source>
</evidence>
<keyword evidence="10" id="KW-1185">Reference proteome</keyword>
<dbReference type="CDD" id="cd20549">
    <property type="entry name" value="CYCLIN_TFIIB_archaea_like_rpt1"/>
    <property type="match status" value="1"/>
</dbReference>
<keyword evidence="3 7" id="KW-0863">Zinc-finger</keyword>
<evidence type="ECO:0000256" key="4">
    <source>
        <dbReference type="ARBA" id="ARBA00023015"/>
    </source>
</evidence>
<comment type="similarity">
    <text evidence="1 6">Belongs to the TFIIB family.</text>
</comment>
<dbReference type="FunFam" id="1.10.472.170:FF:000001">
    <property type="entry name" value="Transcription initiation factor IIB"/>
    <property type="match status" value="1"/>
</dbReference>
<dbReference type="Pfam" id="PF08271">
    <property type="entry name" value="Zn_Ribbon_TF"/>
    <property type="match status" value="1"/>
</dbReference>
<evidence type="ECO:0000256" key="3">
    <source>
        <dbReference type="ARBA" id="ARBA00022771"/>
    </source>
</evidence>
<feature type="binding site" evidence="6">
    <location>
        <position position="43"/>
    </location>
    <ligand>
        <name>Zn(2+)</name>
        <dbReference type="ChEBI" id="CHEBI:29105"/>
    </ligand>
</feature>
<dbReference type="GO" id="GO:0097550">
    <property type="term" value="C:transcription preinitiation complex"/>
    <property type="evidence" value="ECO:0007669"/>
    <property type="project" value="TreeGrafter"/>
</dbReference>
<gene>
    <name evidence="6 9" type="primary">tfb</name>
    <name evidence="9" type="ORF">AKJ36_00420</name>
</gene>
<dbReference type="InterPro" id="IPR036915">
    <property type="entry name" value="Cyclin-like_sf"/>
</dbReference>
<feature type="repeat" description="1" evidence="6">
    <location>
        <begin position="134"/>
        <end position="217"/>
    </location>
</feature>
<protein>
    <recommendedName>
        <fullName evidence="6">Transcription initiation factor IIB</fullName>
        <shortName evidence="6">TFIIB</shortName>
    </recommendedName>
</protein>
<dbReference type="Gene3D" id="1.10.472.170">
    <property type="match status" value="1"/>
</dbReference>
<dbReference type="EMBL" id="LHXQ01000003">
    <property type="protein sequence ID" value="KXA95464.1"/>
    <property type="molecule type" value="Genomic_DNA"/>
</dbReference>
<keyword evidence="5 6" id="KW-0804">Transcription</keyword>
<dbReference type="PANTHER" id="PTHR11618">
    <property type="entry name" value="TRANSCRIPTION INITIATION FACTOR IIB-RELATED"/>
    <property type="match status" value="1"/>
</dbReference>
<dbReference type="SUPFAM" id="SSF57783">
    <property type="entry name" value="Zinc beta-ribbon"/>
    <property type="match status" value="1"/>
</dbReference>
<organism evidence="9 10">
    <name type="scientific">candidate division MSBL1 archaeon SCGC-AAA259I07</name>
    <dbReference type="NCBI Taxonomy" id="1698266"/>
    <lineage>
        <taxon>Archaea</taxon>
        <taxon>Methanobacteriati</taxon>
        <taxon>Methanobacteriota</taxon>
        <taxon>candidate division MSBL1</taxon>
    </lineage>
</organism>
<dbReference type="GO" id="GO:0008270">
    <property type="term" value="F:zinc ion binding"/>
    <property type="evidence" value="ECO:0007669"/>
    <property type="project" value="UniProtKB-UniRule"/>
</dbReference>
<keyword evidence="6" id="KW-0479">Metal-binding</keyword>
<comment type="caution">
    <text evidence="9">The sequence shown here is derived from an EMBL/GenBank/DDBJ whole genome shotgun (WGS) entry which is preliminary data.</text>
</comment>
<dbReference type="CDD" id="cd20550">
    <property type="entry name" value="CYCLIN_TFIIB_archaea_like_rpt2"/>
    <property type="match status" value="1"/>
</dbReference>
<keyword evidence="2 6" id="KW-0677">Repeat</keyword>
<dbReference type="SUPFAM" id="SSF47954">
    <property type="entry name" value="Cyclin-like"/>
    <property type="match status" value="2"/>
</dbReference>
<keyword evidence="4 6" id="KW-0805">Transcription regulation</keyword>
<feature type="repeat" description="2" evidence="6">
    <location>
        <begin position="228"/>
        <end position="309"/>
    </location>
</feature>
<dbReference type="InterPro" id="IPR023484">
    <property type="entry name" value="TFIIB_arc"/>
</dbReference>
<name>A0A133UMM3_9EURY</name>
<dbReference type="HAMAP" id="MF_00383">
    <property type="entry name" value="TF2B_arch"/>
    <property type="match status" value="1"/>
</dbReference>
<feature type="binding site" evidence="6">
    <location>
        <position position="21"/>
    </location>
    <ligand>
        <name>Zn(2+)</name>
        <dbReference type="ChEBI" id="CHEBI:29105"/>
    </ligand>
</feature>
<evidence type="ECO:0000256" key="5">
    <source>
        <dbReference type="ARBA" id="ARBA00023163"/>
    </source>
</evidence>
<keyword evidence="9" id="KW-0648">Protein biosynthesis</keyword>
<dbReference type="PRINTS" id="PR00685">
    <property type="entry name" value="TIFACTORIIB"/>
</dbReference>
<dbReference type="Proteomes" id="UP000070155">
    <property type="component" value="Unassembled WGS sequence"/>
</dbReference>
<evidence type="ECO:0000259" key="8">
    <source>
        <dbReference type="PROSITE" id="PS51134"/>
    </source>
</evidence>
<proteinExistence type="inferred from homology"/>
<dbReference type="AlphaFoldDB" id="A0A133UMM3"/>
<dbReference type="PANTHER" id="PTHR11618:SF13">
    <property type="entry name" value="TRANSCRIPTION INITIATION FACTOR IIB"/>
    <property type="match status" value="1"/>
</dbReference>
<feature type="binding site" evidence="6">
    <location>
        <position position="24"/>
    </location>
    <ligand>
        <name>Zn(2+)</name>
        <dbReference type="ChEBI" id="CHEBI:29105"/>
    </ligand>
</feature>
<sequence>MQINLSGIFLGENQEREKIECPKCGSSIIVTNKEQGLLVCRNCGRILEEKMMDGGPEWRAYNQEEWGERSRIGIPSTQTIHDKGLTTEIGWGNRDSSGKTLTSKQKSKMHRLRGWQSRMRISGENERNLAYALSEISRMSSLLGLTRAAQEAASEIYRKAMKKGLVRGRTIEGIASAAVYTACRELNIPRSLEEIAEVSHIDKKKIARNRKLLTKELDIRLPLADPINYISKFGTKLKTSGETSAKAIDIIRKAQEKGIIAGTKAEVVAATAIYIACMLTGDKRTQDEISEISNVSKVTLRKRYKELAKQLNLVLDV</sequence>
<dbReference type="Gene3D" id="1.10.472.10">
    <property type="entry name" value="Cyclin-like"/>
    <property type="match status" value="1"/>
</dbReference>
<evidence type="ECO:0000313" key="9">
    <source>
        <dbReference type="EMBL" id="KXA95464.1"/>
    </source>
</evidence>
<dbReference type="GO" id="GO:0003743">
    <property type="term" value="F:translation initiation factor activity"/>
    <property type="evidence" value="ECO:0007669"/>
    <property type="project" value="UniProtKB-KW"/>
</dbReference>
<feature type="domain" description="TFIIB-type" evidence="8">
    <location>
        <begin position="17"/>
        <end position="48"/>
    </location>
</feature>
<dbReference type="InterPro" id="IPR013763">
    <property type="entry name" value="Cyclin-like_dom"/>
</dbReference>
<evidence type="ECO:0000256" key="1">
    <source>
        <dbReference type="ARBA" id="ARBA00010857"/>
    </source>
</evidence>
<evidence type="ECO:0000256" key="7">
    <source>
        <dbReference type="PROSITE-ProRule" id="PRU00469"/>
    </source>
</evidence>
<evidence type="ECO:0000256" key="6">
    <source>
        <dbReference type="HAMAP-Rule" id="MF_00383"/>
    </source>
</evidence>
<dbReference type="InterPro" id="IPR000812">
    <property type="entry name" value="TFIIB"/>
</dbReference>
<dbReference type="GO" id="GO:0003700">
    <property type="term" value="F:DNA-binding transcription factor activity"/>
    <property type="evidence" value="ECO:0007669"/>
    <property type="project" value="UniProtKB-UniRule"/>
</dbReference>
<dbReference type="GO" id="GO:0017025">
    <property type="term" value="F:TBP-class protein binding"/>
    <property type="evidence" value="ECO:0007669"/>
    <property type="project" value="InterPro"/>
</dbReference>
<accession>A0A133UMM3</accession>
<dbReference type="InterPro" id="IPR013150">
    <property type="entry name" value="TFIIB_cyclin"/>
</dbReference>
<dbReference type="InterPro" id="IPR013137">
    <property type="entry name" value="Znf_TFIIB"/>
</dbReference>
<dbReference type="SMART" id="SM00385">
    <property type="entry name" value="CYCLIN"/>
    <property type="match status" value="2"/>
</dbReference>
<keyword evidence="9" id="KW-0396">Initiation factor</keyword>
<feature type="binding site" evidence="6">
    <location>
        <position position="40"/>
    </location>
    <ligand>
        <name>Zn(2+)</name>
        <dbReference type="ChEBI" id="CHEBI:29105"/>
    </ligand>
</feature>
<evidence type="ECO:0000313" key="10">
    <source>
        <dbReference type="Proteomes" id="UP000070155"/>
    </source>
</evidence>
<reference evidence="9 10" key="1">
    <citation type="journal article" date="2016" name="Sci. Rep.">
        <title>Metabolic traits of an uncultured archaeal lineage -MSBL1- from brine pools of the Red Sea.</title>
        <authorList>
            <person name="Mwirichia R."/>
            <person name="Alam I."/>
            <person name="Rashid M."/>
            <person name="Vinu M."/>
            <person name="Ba-Alawi W."/>
            <person name="Anthony Kamau A."/>
            <person name="Kamanda Ngugi D."/>
            <person name="Goker M."/>
            <person name="Klenk H.P."/>
            <person name="Bajic V."/>
            <person name="Stingl U."/>
        </authorList>
    </citation>
    <scope>NUCLEOTIDE SEQUENCE [LARGE SCALE GENOMIC DNA]</scope>
    <source>
        <strain evidence="9">SCGC-AAA259I07</strain>
    </source>
</reference>
<dbReference type="Pfam" id="PF00382">
    <property type="entry name" value="TFIIB"/>
    <property type="match status" value="2"/>
</dbReference>
<dbReference type="PROSITE" id="PS51134">
    <property type="entry name" value="ZF_TFIIB"/>
    <property type="match status" value="1"/>
</dbReference>
<dbReference type="NCBIfam" id="NF001658">
    <property type="entry name" value="PRK00423.1"/>
    <property type="match status" value="1"/>
</dbReference>
<comment type="function">
    <text evidence="6">Stabilizes TBP binding to an archaeal box-A promoter. Also responsible for recruiting RNA polymerase II to the pre-initiation complex (DNA-TBP-TFIIB).</text>
</comment>
<keyword evidence="6" id="KW-0862">Zinc</keyword>
<dbReference type="GO" id="GO:0070897">
    <property type="term" value="P:transcription preinitiation complex assembly"/>
    <property type="evidence" value="ECO:0007669"/>
    <property type="project" value="InterPro"/>
</dbReference>